<dbReference type="EMBL" id="PPHD01032430">
    <property type="protein sequence ID" value="POI25744.1"/>
    <property type="molecule type" value="Genomic_DNA"/>
</dbReference>
<feature type="compositionally biased region" description="Polar residues" evidence="10">
    <location>
        <begin position="91"/>
        <end position="101"/>
    </location>
</feature>
<dbReference type="GO" id="GO:0006513">
    <property type="term" value="P:protein monoubiquitination"/>
    <property type="evidence" value="ECO:0007669"/>
    <property type="project" value="TreeGrafter"/>
</dbReference>
<dbReference type="Pfam" id="PF13639">
    <property type="entry name" value="zf-RING_2"/>
    <property type="match status" value="1"/>
</dbReference>
<comment type="catalytic activity">
    <reaction evidence="1">
        <text>S-ubiquitinyl-[E2 ubiquitin-conjugating enzyme]-L-cysteine + [acceptor protein]-L-lysine = [E2 ubiquitin-conjugating enzyme]-L-cysteine + N(6)-ubiquitinyl-[acceptor protein]-L-lysine.</text>
        <dbReference type="EC" id="2.3.2.27"/>
    </reaction>
</comment>
<dbReference type="SUPFAM" id="SSF57850">
    <property type="entry name" value="RING/U-box"/>
    <property type="match status" value="1"/>
</dbReference>
<evidence type="ECO:0000256" key="5">
    <source>
        <dbReference type="ARBA" id="ARBA00022771"/>
    </source>
</evidence>
<evidence type="ECO:0000256" key="9">
    <source>
        <dbReference type="PROSITE-ProRule" id="PRU00175"/>
    </source>
</evidence>
<keyword evidence="13" id="KW-1185">Reference proteome</keyword>
<dbReference type="GO" id="GO:0061630">
    <property type="term" value="F:ubiquitin protein ligase activity"/>
    <property type="evidence" value="ECO:0007669"/>
    <property type="project" value="UniProtKB-EC"/>
</dbReference>
<dbReference type="GO" id="GO:0008270">
    <property type="term" value="F:zinc ion binding"/>
    <property type="evidence" value="ECO:0007669"/>
    <property type="project" value="UniProtKB-KW"/>
</dbReference>
<dbReference type="InterPro" id="IPR017907">
    <property type="entry name" value="Znf_RING_CS"/>
</dbReference>
<keyword evidence="4" id="KW-0479">Metal-binding</keyword>
<evidence type="ECO:0000259" key="11">
    <source>
        <dbReference type="PROSITE" id="PS50089"/>
    </source>
</evidence>
<organism evidence="12 13">
    <name type="scientific">Bambusicola thoracicus</name>
    <name type="common">Chinese bamboo-partridge</name>
    <name type="synonym">Perdix thoracica</name>
    <dbReference type="NCBI Taxonomy" id="9083"/>
    <lineage>
        <taxon>Eukaryota</taxon>
        <taxon>Metazoa</taxon>
        <taxon>Chordata</taxon>
        <taxon>Craniata</taxon>
        <taxon>Vertebrata</taxon>
        <taxon>Euteleostomi</taxon>
        <taxon>Archelosauria</taxon>
        <taxon>Archosauria</taxon>
        <taxon>Dinosauria</taxon>
        <taxon>Saurischia</taxon>
        <taxon>Theropoda</taxon>
        <taxon>Coelurosauria</taxon>
        <taxon>Aves</taxon>
        <taxon>Neognathae</taxon>
        <taxon>Galloanserae</taxon>
        <taxon>Galliformes</taxon>
        <taxon>Phasianidae</taxon>
        <taxon>Perdicinae</taxon>
        <taxon>Bambusicola</taxon>
    </lineage>
</organism>
<evidence type="ECO:0000256" key="7">
    <source>
        <dbReference type="ARBA" id="ARBA00023015"/>
    </source>
</evidence>
<feature type="domain" description="RING-type" evidence="11">
    <location>
        <begin position="19"/>
        <end position="58"/>
    </location>
</feature>
<dbReference type="InterPro" id="IPR013083">
    <property type="entry name" value="Znf_RING/FYVE/PHD"/>
</dbReference>
<evidence type="ECO:0000313" key="12">
    <source>
        <dbReference type="EMBL" id="POI25744.1"/>
    </source>
</evidence>
<protein>
    <recommendedName>
        <fullName evidence="2">RING-type E3 ubiquitin transferase</fullName>
        <ecNumber evidence="2">2.3.2.27</ecNumber>
    </recommendedName>
</protein>
<dbReference type="Gene3D" id="3.30.40.10">
    <property type="entry name" value="Zinc/RING finger domain, C3HC4 (zinc finger)"/>
    <property type="match status" value="1"/>
</dbReference>
<evidence type="ECO:0000256" key="2">
    <source>
        <dbReference type="ARBA" id="ARBA00012483"/>
    </source>
</evidence>
<proteinExistence type="predicted"/>
<dbReference type="GO" id="GO:0000209">
    <property type="term" value="P:protein polyubiquitination"/>
    <property type="evidence" value="ECO:0007669"/>
    <property type="project" value="TreeGrafter"/>
</dbReference>
<dbReference type="InterPro" id="IPR001841">
    <property type="entry name" value="Znf_RING"/>
</dbReference>
<evidence type="ECO:0000256" key="4">
    <source>
        <dbReference type="ARBA" id="ARBA00022723"/>
    </source>
</evidence>
<dbReference type="PROSITE" id="PS00518">
    <property type="entry name" value="ZF_RING_1"/>
    <property type="match status" value="1"/>
</dbReference>
<keyword evidence="6" id="KW-0862">Zinc</keyword>
<dbReference type="PANTHER" id="PTHR46077">
    <property type="entry name" value="E3 UBIQUITIN-PROTEIN LIGASE TOPORS"/>
    <property type="match status" value="1"/>
</dbReference>
<keyword evidence="3" id="KW-0808">Transferase</keyword>
<dbReference type="PROSITE" id="PS50089">
    <property type="entry name" value="ZF_RING_2"/>
    <property type="match status" value="1"/>
</dbReference>
<evidence type="ECO:0000313" key="13">
    <source>
        <dbReference type="Proteomes" id="UP000237246"/>
    </source>
</evidence>
<keyword evidence="8" id="KW-0804">Transcription</keyword>
<dbReference type="PANTHER" id="PTHR46077:SF1">
    <property type="entry name" value="TOP1 BINDING ARGININE_SERINE RICH PROTEIN, E3 UBIQUITIN LIGASE"/>
    <property type="match status" value="1"/>
</dbReference>
<reference evidence="12 13" key="1">
    <citation type="submission" date="2018-01" db="EMBL/GenBank/DDBJ databases">
        <title>Comparison of the Chinese Bamboo Partridge and Red Junglefowl genome sequences highlights the importance of demography in genome evolution.</title>
        <authorList>
            <person name="Tiley G.P."/>
            <person name="Kimball R.T."/>
            <person name="Braun E.L."/>
            <person name="Burleigh J.G."/>
        </authorList>
    </citation>
    <scope>NUCLEOTIDE SEQUENCE [LARGE SCALE GENOMIC DNA]</scope>
    <source>
        <strain evidence="12">RTK389</strain>
        <tissue evidence="12">Blood</tissue>
    </source>
</reference>
<dbReference type="OrthoDB" id="9119936at2759"/>
<dbReference type="SMART" id="SM00184">
    <property type="entry name" value="RING"/>
    <property type="match status" value="1"/>
</dbReference>
<dbReference type="AlphaFoldDB" id="A0A2P4SNU8"/>
<evidence type="ECO:0000256" key="6">
    <source>
        <dbReference type="ARBA" id="ARBA00022833"/>
    </source>
</evidence>
<gene>
    <name evidence="12" type="ORF">CIB84_010506</name>
</gene>
<keyword evidence="7" id="KW-0805">Transcription regulation</keyword>
<evidence type="ECO:0000256" key="8">
    <source>
        <dbReference type="ARBA" id="ARBA00023163"/>
    </source>
</evidence>
<evidence type="ECO:0000256" key="3">
    <source>
        <dbReference type="ARBA" id="ARBA00022679"/>
    </source>
</evidence>
<accession>A0A2P4SNU8</accession>
<keyword evidence="5 9" id="KW-0863">Zinc-finger</keyword>
<dbReference type="Proteomes" id="UP000237246">
    <property type="component" value="Unassembled WGS sequence"/>
</dbReference>
<sequence length="202" mass="22527">MRLQQQSKTTLATTEVWTCPICRDVRRDIASVVPCSHRFCVGCIQRWARLTDSCPLCRTAVRIIKVSVWGDQRYDECIVSPPAVPVPTDFQPGTTTHSNGTAARAPSSLPQPPQQTAAESEVRARLGGLLQQEWAALFRERHSILNPVLPSLHQKLSAIHGIHWWQVLSAESLFFCCLCWMGPDRDFMLQSAKPSLGPMAAH</sequence>
<comment type="caution">
    <text evidence="12">The sequence shown here is derived from an EMBL/GenBank/DDBJ whole genome shotgun (WGS) entry which is preliminary data.</text>
</comment>
<feature type="region of interest" description="Disordered" evidence="10">
    <location>
        <begin position="88"/>
        <end position="118"/>
    </location>
</feature>
<name>A0A2P4SNU8_BAMTH</name>
<evidence type="ECO:0000256" key="10">
    <source>
        <dbReference type="SAM" id="MobiDB-lite"/>
    </source>
</evidence>
<dbReference type="EC" id="2.3.2.27" evidence="2"/>
<evidence type="ECO:0000256" key="1">
    <source>
        <dbReference type="ARBA" id="ARBA00000900"/>
    </source>
</evidence>